<protein>
    <submittedName>
        <fullName evidence="1">Uncharacterized protein</fullName>
    </submittedName>
</protein>
<name>A0A4C2A1M1_EUMVA</name>
<keyword evidence="2" id="KW-1185">Reference proteome</keyword>
<comment type="caution">
    <text evidence="1">The sequence shown here is derived from an EMBL/GenBank/DDBJ whole genome shotgun (WGS) entry which is preliminary data.</text>
</comment>
<accession>A0A4C2A1M1</accession>
<dbReference type="AlphaFoldDB" id="A0A4C2A1M1"/>
<organism evidence="1 2">
    <name type="scientific">Eumeta variegata</name>
    <name type="common">Bagworm moth</name>
    <name type="synonym">Eumeta japonica</name>
    <dbReference type="NCBI Taxonomy" id="151549"/>
    <lineage>
        <taxon>Eukaryota</taxon>
        <taxon>Metazoa</taxon>
        <taxon>Ecdysozoa</taxon>
        <taxon>Arthropoda</taxon>
        <taxon>Hexapoda</taxon>
        <taxon>Insecta</taxon>
        <taxon>Pterygota</taxon>
        <taxon>Neoptera</taxon>
        <taxon>Endopterygota</taxon>
        <taxon>Lepidoptera</taxon>
        <taxon>Glossata</taxon>
        <taxon>Ditrysia</taxon>
        <taxon>Tineoidea</taxon>
        <taxon>Psychidae</taxon>
        <taxon>Oiketicinae</taxon>
        <taxon>Eumeta</taxon>
    </lineage>
</organism>
<dbReference type="Proteomes" id="UP000299102">
    <property type="component" value="Unassembled WGS sequence"/>
</dbReference>
<dbReference type="OrthoDB" id="411823at2759"/>
<dbReference type="EMBL" id="BGZK01002402">
    <property type="protein sequence ID" value="GBP93652.1"/>
    <property type="molecule type" value="Genomic_DNA"/>
</dbReference>
<proteinExistence type="predicted"/>
<sequence>MGEWQHQYTEGNTGEIPKCFFPRVEKAQNILQQIGMMSQMSQTLTNHGGLSQYLFRFRLQDSPHYACDPAEIQDVLHVLEECDMFFRERVALEAEIDVRVGRRHFPEIFGHVKHTAADFVTALVTTAFNSPRPTLELYVVVRGPSP</sequence>
<gene>
    <name evidence="1" type="ORF">EVAR_66722_1</name>
</gene>
<evidence type="ECO:0000313" key="2">
    <source>
        <dbReference type="Proteomes" id="UP000299102"/>
    </source>
</evidence>
<evidence type="ECO:0000313" key="1">
    <source>
        <dbReference type="EMBL" id="GBP93652.1"/>
    </source>
</evidence>
<reference evidence="1 2" key="1">
    <citation type="journal article" date="2019" name="Commun. Biol.">
        <title>The bagworm genome reveals a unique fibroin gene that provides high tensile strength.</title>
        <authorList>
            <person name="Kono N."/>
            <person name="Nakamura H."/>
            <person name="Ohtoshi R."/>
            <person name="Tomita M."/>
            <person name="Numata K."/>
            <person name="Arakawa K."/>
        </authorList>
    </citation>
    <scope>NUCLEOTIDE SEQUENCE [LARGE SCALE GENOMIC DNA]</scope>
</reference>